<keyword evidence="6" id="KW-0496">Mitochondrion</keyword>
<dbReference type="VEuPathDB" id="FungiDB:B1J91_M05951g"/>
<dbReference type="GO" id="GO:0005739">
    <property type="term" value="C:mitochondrion"/>
    <property type="evidence" value="ECO:0007669"/>
    <property type="project" value="UniProtKB-SubCell"/>
</dbReference>
<dbReference type="Gene3D" id="3.40.30.10">
    <property type="entry name" value="Glutaredoxin"/>
    <property type="match status" value="1"/>
</dbReference>
<evidence type="ECO:0000256" key="4">
    <source>
        <dbReference type="ARBA" id="ARBA00022946"/>
    </source>
</evidence>
<dbReference type="PANTHER" id="PTHR28071">
    <property type="entry name" value="REDOX PROTEIN FMP46, MITOCHONDRIAL-RELATED"/>
    <property type="match status" value="1"/>
</dbReference>
<gene>
    <name evidence="7" type="ORF">AO440_004110</name>
</gene>
<dbReference type="VEuPathDB" id="FungiDB:GW608_M05907"/>
<dbReference type="OMA" id="LWVDWEK"/>
<evidence type="ECO:0000256" key="6">
    <source>
        <dbReference type="ARBA" id="ARBA00023128"/>
    </source>
</evidence>
<reference evidence="7 8" key="1">
    <citation type="submission" date="2015-10" db="EMBL/GenBank/DDBJ databases">
        <title>Draft genomes sequences of Candida glabrata isolates 1A, 1B, 2A, 2B, 3A and 3B.</title>
        <authorList>
            <person name="Haavelsrud O.E."/>
            <person name="Gaustad P."/>
        </authorList>
    </citation>
    <scope>NUCLEOTIDE SEQUENCE [LARGE SCALE GENOMIC DNA]</scope>
    <source>
        <strain evidence="7">910700640</strain>
    </source>
</reference>
<dbReference type="SUPFAM" id="SSF52833">
    <property type="entry name" value="Thioredoxin-like"/>
    <property type="match status" value="1"/>
</dbReference>
<dbReference type="VEuPathDB" id="FungiDB:CAGL0M05951g"/>
<dbReference type="VEuPathDB" id="FungiDB:GVI51_M05907"/>
<comment type="similarity">
    <text evidence="3">Belongs to the FMP46 family.</text>
</comment>
<comment type="function">
    <text evidence="1">Putative mitochondrial redox protein which could be involved in the reduction of small toxic molecules.</text>
</comment>
<dbReference type="EMBL" id="LLZZ01000117">
    <property type="protein sequence ID" value="KTB04161.1"/>
    <property type="molecule type" value="Genomic_DNA"/>
</dbReference>
<evidence type="ECO:0000313" key="7">
    <source>
        <dbReference type="EMBL" id="KTB04161.1"/>
    </source>
</evidence>
<dbReference type="Pfam" id="PF07955">
    <property type="entry name" value="DUF1687"/>
    <property type="match status" value="1"/>
</dbReference>
<name>A0A0W0CXW9_CANGB</name>
<dbReference type="OrthoDB" id="4044803at2759"/>
<keyword evidence="4" id="KW-0809">Transit peptide</keyword>
<dbReference type="InterPro" id="IPR012882">
    <property type="entry name" value="Fmp46"/>
</dbReference>
<evidence type="ECO:0000256" key="2">
    <source>
        <dbReference type="ARBA" id="ARBA00004173"/>
    </source>
</evidence>
<dbReference type="SMR" id="A0A0W0CXW9"/>
<dbReference type="GO" id="GO:0016491">
    <property type="term" value="F:oxidoreductase activity"/>
    <property type="evidence" value="ECO:0007669"/>
    <property type="project" value="UniProtKB-KW"/>
</dbReference>
<evidence type="ECO:0000313" key="8">
    <source>
        <dbReference type="Proteomes" id="UP000054886"/>
    </source>
</evidence>
<comment type="caution">
    <text evidence="7">The sequence shown here is derived from an EMBL/GenBank/DDBJ whole genome shotgun (WGS) entry which is preliminary data.</text>
</comment>
<organism evidence="7 8">
    <name type="scientific">Candida glabrata</name>
    <name type="common">Yeast</name>
    <name type="synonym">Torulopsis glabrata</name>
    <dbReference type="NCBI Taxonomy" id="5478"/>
    <lineage>
        <taxon>Eukaryota</taxon>
        <taxon>Fungi</taxon>
        <taxon>Dikarya</taxon>
        <taxon>Ascomycota</taxon>
        <taxon>Saccharomycotina</taxon>
        <taxon>Saccharomycetes</taxon>
        <taxon>Saccharomycetales</taxon>
        <taxon>Saccharomycetaceae</taxon>
        <taxon>Nakaseomyces</taxon>
    </lineage>
</organism>
<dbReference type="Proteomes" id="UP000054886">
    <property type="component" value="Unassembled WGS sequence"/>
</dbReference>
<evidence type="ECO:0000256" key="5">
    <source>
        <dbReference type="ARBA" id="ARBA00023002"/>
    </source>
</evidence>
<dbReference type="VEuPathDB" id="FungiDB:GWK60_M05907"/>
<dbReference type="AlphaFoldDB" id="A0A0W0CXW9"/>
<dbReference type="GO" id="GO:0051051">
    <property type="term" value="P:negative regulation of transport"/>
    <property type="evidence" value="ECO:0007669"/>
    <property type="project" value="EnsemblFungi"/>
</dbReference>
<dbReference type="PANTHER" id="PTHR28071:SF1">
    <property type="entry name" value="REDOX PROTEIN FMP46, MITOCHONDRIAL-RELATED"/>
    <property type="match status" value="1"/>
</dbReference>
<evidence type="ECO:0000256" key="1">
    <source>
        <dbReference type="ARBA" id="ARBA00002963"/>
    </source>
</evidence>
<keyword evidence="5" id="KW-0560">Oxidoreductase</keyword>
<protein>
    <submittedName>
        <fullName evidence="7">Putative redox protein FMP46, mitochondrial</fullName>
    </submittedName>
</protein>
<proteinExistence type="inferred from homology"/>
<dbReference type="PhylomeDB" id="A0A0W0CXW9"/>
<dbReference type="InterPro" id="IPR036249">
    <property type="entry name" value="Thioredoxin-like_sf"/>
</dbReference>
<comment type="subcellular location">
    <subcellularLocation>
        <location evidence="2">Mitochondrion</location>
    </subcellularLocation>
</comment>
<accession>A0A0W0CXW9</accession>
<evidence type="ECO:0000256" key="3">
    <source>
        <dbReference type="ARBA" id="ARBA00009734"/>
    </source>
</evidence>
<sequence length="129" mass="15128">MSMFRTLQRQPRTISLFTHDLENSRPCLSILEYLKSHTTNRFDLELSTKFPTLDQVHYMNAINPMILRAQIPHLTKIMKLKSYDPLFGSQLSDCVTKGFWNKEAPLWVDWEKKALGTDLQSIKELLEKD</sequence>